<accession>B0XM74</accession>
<reference evidence="2 3" key="1">
    <citation type="journal article" date="2008" name="PLoS Genet.">
        <title>Genomic islands in the pathogenic filamentous fungus Aspergillus fumigatus.</title>
        <authorList>
            <person name="Fedorova N.D."/>
            <person name="Khaldi N."/>
            <person name="Joardar V.S."/>
            <person name="Maiti R."/>
            <person name="Amedeo P."/>
            <person name="Anderson M.J."/>
            <person name="Crabtree J."/>
            <person name="Silva J.C."/>
            <person name="Badger J.H."/>
            <person name="Albarraq A."/>
            <person name="Angiuoli S."/>
            <person name="Bussey H."/>
            <person name="Bowyer P."/>
            <person name="Cotty P.J."/>
            <person name="Dyer P.S."/>
            <person name="Egan A."/>
            <person name="Galens K."/>
            <person name="Fraser-Liggett C.M."/>
            <person name="Haas B.J."/>
            <person name="Inman J.M."/>
            <person name="Kent R."/>
            <person name="Lemieux S."/>
            <person name="Malavazi I."/>
            <person name="Orvis J."/>
            <person name="Roemer T."/>
            <person name="Ronning C.M."/>
            <person name="Sundaram J.P."/>
            <person name="Sutton G."/>
            <person name="Turner G."/>
            <person name="Venter J.C."/>
            <person name="White O.R."/>
            <person name="Whitty B.R."/>
            <person name="Youngman P."/>
            <person name="Wolfe K.H."/>
            <person name="Goldman G.H."/>
            <person name="Wortman J.R."/>
            <person name="Jiang B."/>
            <person name="Denning D.W."/>
            <person name="Nierman W.C."/>
        </authorList>
    </citation>
    <scope>NUCLEOTIDE SEQUENCE [LARGE SCALE GENOMIC DNA]</scope>
    <source>
        <strain evidence="3">CBS 144.89 / FGSC A1163 / CEA10</strain>
    </source>
</reference>
<feature type="region of interest" description="Disordered" evidence="1">
    <location>
        <begin position="713"/>
        <end position="733"/>
    </location>
</feature>
<feature type="compositionally biased region" description="Low complexity" evidence="1">
    <location>
        <begin position="945"/>
        <end position="960"/>
    </location>
</feature>
<feature type="compositionally biased region" description="Basic residues" evidence="1">
    <location>
        <begin position="994"/>
        <end position="1003"/>
    </location>
</feature>
<dbReference type="HOGENOM" id="CLU_299153_0_0_1"/>
<evidence type="ECO:0000256" key="1">
    <source>
        <dbReference type="SAM" id="MobiDB-lite"/>
    </source>
</evidence>
<dbReference type="AlphaFoldDB" id="B0XM74"/>
<evidence type="ECO:0000313" key="2">
    <source>
        <dbReference type="EMBL" id="EDP55426.1"/>
    </source>
</evidence>
<feature type="compositionally biased region" description="Low complexity" evidence="1">
    <location>
        <begin position="753"/>
        <end position="791"/>
    </location>
</feature>
<organism evidence="2 3">
    <name type="scientific">Aspergillus fumigatus (strain CBS 144.89 / FGSC A1163 / CEA10)</name>
    <name type="common">Neosartorya fumigata</name>
    <dbReference type="NCBI Taxonomy" id="451804"/>
    <lineage>
        <taxon>Eukaryota</taxon>
        <taxon>Fungi</taxon>
        <taxon>Dikarya</taxon>
        <taxon>Ascomycota</taxon>
        <taxon>Pezizomycotina</taxon>
        <taxon>Eurotiomycetes</taxon>
        <taxon>Eurotiomycetidae</taxon>
        <taxon>Eurotiales</taxon>
        <taxon>Aspergillaceae</taxon>
        <taxon>Aspergillus</taxon>
        <taxon>Aspergillus subgen. Fumigati</taxon>
    </lineage>
</organism>
<feature type="region of interest" description="Disordered" evidence="1">
    <location>
        <begin position="749"/>
        <end position="791"/>
    </location>
</feature>
<keyword evidence="3" id="KW-1185">Reference proteome</keyword>
<dbReference type="OrthoDB" id="5431239at2759"/>
<sequence>MARRDSRLIVDSKRDEGEVKSRAPSMTLLAPVVGSGKQWSSPIGTHPQQFTLLTTTMSSPAEHSSSESSHGHNWPNPALRHPRFNLAEMPDPPPSWKFLGESADVVLRTRKYVREQMVAMLDFYSWGIDTGMPSRLTNLRILQALWKIFYYTADYHRPRSFRDLLDFEGKDGGPRLLSCEIDHPSLLPISRYYPDPPALDGTTQPDFVRPENAAANIPDIYLERMSKSSRDLNMSEAETLGSSPPAVGTLNIGGNGNTAAFQSNNQTTAVVTAAAGSLANPSLTAPANPTGVFIPAPAPSAVVRVPAHMARAIIEDVERVVMKYAYMELERDASAAPQTVARPNLTAFHEGDISKSIVGLYHANAQVRLSLDPHDPTRTIIDPTGNDYPCRGRGPIWKNNSSTIDSLIVVGKLLNAGSTVIDRKKAGWETRFSSLERAFIEATDVNWDVLSLDESTEMRDHFWDVVQEHVAGIQPGVLSPLWTVWSDCAGHFDQFHFTYREAVAPCQCTGQGATIQAHTKTFVAPDRHARDMHGVCMSEVMARPFAPLLYADCTACNAPQCVTIERRFDTLPLRMVVGLDEQVSIKNHTKDITFDFCDGDGQLQKATYRWLGGIYYKDYRYRVFWTDTKRGETDHGFLKMYDSTMNSGLIIGDIPPAHKDERVPPEWWRNTSVPFLVYERVMDPEPEVFSLAYHSLLDMMKVKMEGKLVAQEHTPWTRAEPTPPTQSPPWDRILPNADRFKLAADGEIEERQQSVTVRSQTSVSSAGHSSGPSSGPDLPSLPTSVRSSMRVSPVPTGMRQAAHAQAPTTYTSAIPATAGPFVSTFATAQPVGVNPFEINPPTNTTSLFSIFNRRSNSPQNAFSNFSNFTNTLVMHSTGDPSAMSISPTQQFFWIPSASNSPEKQITGQAGQPSPEMMAGFAVCGAVQPIYMRVSPKRAIEEVQANSDNNNRSGSNDINGTTGDGDGDDGAADTTMGPPPRKRARTRAERTERVGRRRSARLSR</sequence>
<name>B0XM74_ASPFC</name>
<proteinExistence type="predicted"/>
<dbReference type="VEuPathDB" id="FungiDB:AFUB_001180"/>
<feature type="region of interest" description="Disordered" evidence="1">
    <location>
        <begin position="943"/>
        <end position="1003"/>
    </location>
</feature>
<feature type="compositionally biased region" description="Low complexity" evidence="1">
    <location>
        <begin position="58"/>
        <end position="68"/>
    </location>
</feature>
<protein>
    <submittedName>
        <fullName evidence="2">Uncharacterized protein</fullName>
    </submittedName>
</protein>
<feature type="region of interest" description="Disordered" evidence="1">
    <location>
        <begin position="1"/>
        <end position="23"/>
    </location>
</feature>
<feature type="region of interest" description="Disordered" evidence="1">
    <location>
        <begin position="57"/>
        <end position="77"/>
    </location>
</feature>
<gene>
    <name evidence="2" type="ORF">AFUB_001180</name>
</gene>
<feature type="compositionally biased region" description="Basic and acidic residues" evidence="1">
    <location>
        <begin position="1"/>
        <end position="21"/>
    </location>
</feature>
<evidence type="ECO:0000313" key="3">
    <source>
        <dbReference type="Proteomes" id="UP000001699"/>
    </source>
</evidence>
<dbReference type="Proteomes" id="UP000001699">
    <property type="component" value="Unassembled WGS sequence"/>
</dbReference>
<dbReference type="EMBL" id="DS499594">
    <property type="protein sequence ID" value="EDP55426.1"/>
    <property type="molecule type" value="Genomic_DNA"/>
</dbReference>